<feature type="transmembrane region" description="Helical" evidence="6">
    <location>
        <begin position="115"/>
        <end position="135"/>
    </location>
</feature>
<feature type="transmembrane region" description="Helical" evidence="6">
    <location>
        <begin position="360"/>
        <end position="382"/>
    </location>
</feature>
<evidence type="ECO:0000256" key="2">
    <source>
        <dbReference type="ARBA" id="ARBA00022475"/>
    </source>
</evidence>
<dbReference type="OrthoDB" id="7388052at2"/>
<feature type="transmembrane region" description="Helical" evidence="6">
    <location>
        <begin position="147"/>
        <end position="167"/>
    </location>
</feature>
<feature type="transmembrane region" description="Helical" evidence="6">
    <location>
        <begin position="233"/>
        <end position="251"/>
    </location>
</feature>
<dbReference type="PANTHER" id="PTHR30250:SF11">
    <property type="entry name" value="O-ANTIGEN TRANSPORTER-RELATED"/>
    <property type="match status" value="1"/>
</dbReference>
<feature type="transmembrane region" description="Helical" evidence="6">
    <location>
        <begin position="394"/>
        <end position="418"/>
    </location>
</feature>
<organism evidence="7 8">
    <name type="scientific">Alteraurantiacibacter aestuarii</name>
    <dbReference type="NCBI Taxonomy" id="650004"/>
    <lineage>
        <taxon>Bacteria</taxon>
        <taxon>Pseudomonadati</taxon>
        <taxon>Pseudomonadota</taxon>
        <taxon>Alphaproteobacteria</taxon>
        <taxon>Sphingomonadales</taxon>
        <taxon>Erythrobacteraceae</taxon>
        <taxon>Alteraurantiacibacter</taxon>
    </lineage>
</organism>
<keyword evidence="5 6" id="KW-0472">Membrane</keyword>
<dbReference type="PANTHER" id="PTHR30250">
    <property type="entry name" value="PST FAMILY PREDICTED COLANIC ACID TRANSPORTER"/>
    <property type="match status" value="1"/>
</dbReference>
<comment type="caution">
    <text evidence="7">The sequence shown here is derived from an EMBL/GenBank/DDBJ whole genome shotgun (WGS) entry which is preliminary data.</text>
</comment>
<evidence type="ECO:0000256" key="3">
    <source>
        <dbReference type="ARBA" id="ARBA00022692"/>
    </source>
</evidence>
<feature type="transmembrane region" description="Helical" evidence="6">
    <location>
        <begin position="292"/>
        <end position="310"/>
    </location>
</feature>
<feature type="transmembrane region" description="Helical" evidence="6">
    <location>
        <begin position="430"/>
        <end position="451"/>
    </location>
</feature>
<feature type="transmembrane region" description="Helical" evidence="6">
    <location>
        <begin position="12"/>
        <end position="33"/>
    </location>
</feature>
<feature type="transmembrane region" description="Helical" evidence="6">
    <location>
        <begin position="77"/>
        <end position="99"/>
    </location>
</feature>
<sequence>MAALAKGGRTNFLGFLLRLAARLPFLFIAGQLYGAEAVGRFASALILVELVALVSSIGEKRGLAQRLVDGEEDQAQLIADSMLVALVFSIIGAAILYAFPAPLFPSGEYTDLDRLIVLAIPGFALTEIVLAAQAYKFDIATTVRARAVVEPWSISILAGVFFFIPQISESGLAMAYLASIYAGLAAALRPFFRTYGLPGSWVPNPLRIARMIMRALPLAVADAIEWGTRRLDIFILGLFAGPIAVGIYYMAQQVASLPQKLKTSFEPILGPVITAKLKEKDYAAIARQVCQVGFWIVAAQAGIALALGIPGEALMGLFGNGGEFVPGTGALAFLLAAEVVAATAVVAEAALIYVARVRNLWVSIGTIVLQGLLTVGAMLLIDQLDFGSAARADYFRAAAAAAALMLALAAASVIKAVMLSRILQHPINNWRWPLVWATAAAVAVGQVVIMLPEWAELAFGIPAILGVYGWIIWTRGFGPEDRVLFRRRKSDDDNQALAAEKTDT</sequence>
<keyword evidence="3 6" id="KW-0812">Transmembrane</keyword>
<gene>
    <name evidence="7" type="ORF">GRI32_04455</name>
</gene>
<evidence type="ECO:0000313" key="7">
    <source>
        <dbReference type="EMBL" id="MXO87988.1"/>
    </source>
</evidence>
<dbReference type="InterPro" id="IPR050833">
    <property type="entry name" value="Poly_Biosynth_Transport"/>
</dbReference>
<accession>A0A844ZJM9</accession>
<dbReference type="Pfam" id="PF13440">
    <property type="entry name" value="Polysacc_synt_3"/>
    <property type="match status" value="1"/>
</dbReference>
<dbReference type="AlphaFoldDB" id="A0A844ZJM9"/>
<dbReference type="Proteomes" id="UP000435243">
    <property type="component" value="Unassembled WGS sequence"/>
</dbReference>
<comment type="subcellular location">
    <subcellularLocation>
        <location evidence="1">Cell membrane</location>
        <topology evidence="1">Multi-pass membrane protein</topology>
    </subcellularLocation>
</comment>
<keyword evidence="2" id="KW-1003">Cell membrane</keyword>
<evidence type="ECO:0000256" key="6">
    <source>
        <dbReference type="SAM" id="Phobius"/>
    </source>
</evidence>
<feature type="transmembrane region" description="Helical" evidence="6">
    <location>
        <begin position="457"/>
        <end position="478"/>
    </location>
</feature>
<name>A0A844ZJM9_9SPHN</name>
<reference evidence="7 8" key="1">
    <citation type="submission" date="2019-12" db="EMBL/GenBank/DDBJ databases">
        <title>Genomic-based taxomic classification of the family Erythrobacteraceae.</title>
        <authorList>
            <person name="Xu L."/>
        </authorList>
    </citation>
    <scope>NUCLEOTIDE SEQUENCE [LARGE SCALE GENOMIC DNA]</scope>
    <source>
        <strain evidence="7 8">JCM 16339</strain>
    </source>
</reference>
<keyword evidence="4 6" id="KW-1133">Transmembrane helix</keyword>
<evidence type="ECO:0000313" key="8">
    <source>
        <dbReference type="Proteomes" id="UP000435243"/>
    </source>
</evidence>
<proteinExistence type="predicted"/>
<dbReference type="EMBL" id="WTYY01000002">
    <property type="protein sequence ID" value="MXO87988.1"/>
    <property type="molecule type" value="Genomic_DNA"/>
</dbReference>
<evidence type="ECO:0000256" key="5">
    <source>
        <dbReference type="ARBA" id="ARBA00023136"/>
    </source>
</evidence>
<evidence type="ECO:0000256" key="1">
    <source>
        <dbReference type="ARBA" id="ARBA00004651"/>
    </source>
</evidence>
<dbReference type="GO" id="GO:0005886">
    <property type="term" value="C:plasma membrane"/>
    <property type="evidence" value="ECO:0007669"/>
    <property type="project" value="UniProtKB-SubCell"/>
</dbReference>
<keyword evidence="8" id="KW-1185">Reference proteome</keyword>
<feature type="transmembrane region" description="Helical" evidence="6">
    <location>
        <begin position="330"/>
        <end position="353"/>
    </location>
</feature>
<protein>
    <submittedName>
        <fullName evidence="7">Oligosaccharide flippase family protein</fullName>
    </submittedName>
</protein>
<feature type="transmembrane region" description="Helical" evidence="6">
    <location>
        <begin position="39"/>
        <end position="57"/>
    </location>
</feature>
<evidence type="ECO:0000256" key="4">
    <source>
        <dbReference type="ARBA" id="ARBA00022989"/>
    </source>
</evidence>